<dbReference type="STRING" id="1202724.AM493_08660"/>
<reference evidence="1 2" key="1">
    <citation type="submission" date="2015-08" db="EMBL/GenBank/DDBJ databases">
        <title>Whole genome sequence of Flavobacterium akiainvivens IK-1T, from decaying Wikstroemia oahuensis, an endemic Hawaiian shrub.</title>
        <authorList>
            <person name="Wan X."/>
            <person name="Hou S."/>
            <person name="Saito J."/>
            <person name="Donachie S."/>
        </authorList>
    </citation>
    <scope>NUCLEOTIDE SEQUENCE [LARGE SCALE GENOMIC DNA]</scope>
    <source>
        <strain evidence="1 2">IK-1</strain>
    </source>
</reference>
<dbReference type="AlphaFoldDB" id="A0A0M8MH36"/>
<gene>
    <name evidence="1" type="ORF">AM493_08660</name>
</gene>
<dbReference type="Pfam" id="PF14060">
    <property type="entry name" value="DUF4252"/>
    <property type="match status" value="1"/>
</dbReference>
<name>A0A0M8MH36_9FLAO</name>
<dbReference type="PROSITE" id="PS51257">
    <property type="entry name" value="PROKAR_LIPOPROTEIN"/>
    <property type="match status" value="1"/>
</dbReference>
<dbReference type="RefSeq" id="WP_054407589.1">
    <property type="nucleotide sequence ID" value="NZ_FOYA01000007.1"/>
</dbReference>
<dbReference type="OrthoDB" id="1143555at2"/>
<evidence type="ECO:0000313" key="2">
    <source>
        <dbReference type="Proteomes" id="UP000037755"/>
    </source>
</evidence>
<proteinExistence type="predicted"/>
<comment type="caution">
    <text evidence="1">The sequence shown here is derived from an EMBL/GenBank/DDBJ whole genome shotgun (WGS) entry which is preliminary data.</text>
</comment>
<organism evidence="1 2">
    <name type="scientific">Flavobacterium akiainvivens</name>
    <dbReference type="NCBI Taxonomy" id="1202724"/>
    <lineage>
        <taxon>Bacteria</taxon>
        <taxon>Pseudomonadati</taxon>
        <taxon>Bacteroidota</taxon>
        <taxon>Flavobacteriia</taxon>
        <taxon>Flavobacteriales</taxon>
        <taxon>Flavobacteriaceae</taxon>
        <taxon>Flavobacterium</taxon>
    </lineage>
</organism>
<dbReference type="InterPro" id="IPR025348">
    <property type="entry name" value="DUF4252"/>
</dbReference>
<evidence type="ECO:0000313" key="1">
    <source>
        <dbReference type="EMBL" id="KOS06101.1"/>
    </source>
</evidence>
<dbReference type="PATRIC" id="fig|1202724.3.peg.1798"/>
<keyword evidence="2" id="KW-1185">Reference proteome</keyword>
<evidence type="ECO:0008006" key="3">
    <source>
        <dbReference type="Google" id="ProtNLM"/>
    </source>
</evidence>
<dbReference type="Proteomes" id="UP000037755">
    <property type="component" value="Unassembled WGS sequence"/>
</dbReference>
<accession>A0A0M8MH36</accession>
<dbReference type="EMBL" id="LIYD01000005">
    <property type="protein sequence ID" value="KOS06101.1"/>
    <property type="molecule type" value="Genomic_DNA"/>
</dbReference>
<protein>
    <recommendedName>
        <fullName evidence="3">DUF4252 domain-containing protein</fullName>
    </recommendedName>
</protein>
<sequence>MIRFIITSLAALAALLMASCSNEPTVQKYFVEKSGQKGFMAVDIAPSIIQTEKLKLTPEEKTAVNSLHHINVLVYKADSLNPGILDKEQASVKSLLKTDKYDQLIKFNSKEGSGSINTKGEGEHLEEFIIYLHQKDNGLGLVRVTGKDMTPANVMTIAGLISKGGLDMNQLKPLQQMMQGTQTQTQAPVTPVKP</sequence>